<dbReference type="InterPro" id="IPR006139">
    <property type="entry name" value="D-isomer_2_OHA_DH_cat_dom"/>
</dbReference>
<protein>
    <recommendedName>
        <fullName evidence="4 11">D-3-phosphoglycerate dehydrogenase</fullName>
        <ecNumber evidence="11">1.1.1.95</ecNumber>
    </recommendedName>
</protein>
<dbReference type="AlphaFoldDB" id="M1YYH7"/>
<dbReference type="PANTHER" id="PTHR42789">
    <property type="entry name" value="D-ISOMER SPECIFIC 2-HYDROXYACID DEHYDROGENASE FAMILY PROTEIN (AFU_ORTHOLOGUE AFUA_6G10090)"/>
    <property type="match status" value="1"/>
</dbReference>
<dbReference type="GO" id="GO:0051287">
    <property type="term" value="F:NAD binding"/>
    <property type="evidence" value="ECO:0007669"/>
    <property type="project" value="UniProtKB-UniRule"/>
</dbReference>
<dbReference type="OrthoDB" id="9805416at2"/>
<dbReference type="FunFam" id="3.30.1330.90:FF:000003">
    <property type="entry name" value="D-3-phosphoglycerate dehydrogenase"/>
    <property type="match status" value="1"/>
</dbReference>
<reference evidence="13 14" key="1">
    <citation type="journal article" date="2013" name="Front. Microbiol.">
        <title>The genome of Nitrospina gracilis illuminates the metabolism and evolution of the major marine nitrite oxidizer.</title>
        <authorList>
            <person name="Luecker S."/>
            <person name="Nowka B."/>
            <person name="Rattei T."/>
            <person name="Spieck E."/>
            <person name="and Daims H."/>
        </authorList>
    </citation>
    <scope>NUCLEOTIDE SEQUENCE [LARGE SCALE GENOMIC DNA]</scope>
    <source>
        <strain evidence="13 14">3/211</strain>
    </source>
</reference>
<dbReference type="InterPro" id="IPR002912">
    <property type="entry name" value="ACT_dom"/>
</dbReference>
<keyword evidence="7 11" id="KW-0520">NAD</keyword>
<evidence type="ECO:0000256" key="6">
    <source>
        <dbReference type="ARBA" id="ARBA00023002"/>
    </source>
</evidence>
<dbReference type="PROSITE" id="PS51671">
    <property type="entry name" value="ACT"/>
    <property type="match status" value="1"/>
</dbReference>
<keyword evidence="5 11" id="KW-0028">Amino-acid biosynthesis</keyword>
<dbReference type="Pfam" id="PF01842">
    <property type="entry name" value="ACT"/>
    <property type="match status" value="1"/>
</dbReference>
<evidence type="ECO:0000256" key="9">
    <source>
        <dbReference type="ARBA" id="ARBA00048126"/>
    </source>
</evidence>
<dbReference type="CDD" id="cd12173">
    <property type="entry name" value="PGDH_4"/>
    <property type="match status" value="1"/>
</dbReference>
<comment type="catalytic activity">
    <reaction evidence="9">
        <text>(R)-2-hydroxyglutarate + NAD(+) = 2-oxoglutarate + NADH + H(+)</text>
        <dbReference type="Rhea" id="RHEA:49612"/>
        <dbReference type="ChEBI" id="CHEBI:15378"/>
        <dbReference type="ChEBI" id="CHEBI:15801"/>
        <dbReference type="ChEBI" id="CHEBI:16810"/>
        <dbReference type="ChEBI" id="CHEBI:57540"/>
        <dbReference type="ChEBI" id="CHEBI:57945"/>
        <dbReference type="EC" id="1.1.1.399"/>
    </reaction>
</comment>
<dbReference type="GO" id="GO:0004617">
    <property type="term" value="F:phosphoglycerate dehydrogenase activity"/>
    <property type="evidence" value="ECO:0007669"/>
    <property type="project" value="UniProtKB-UniRule"/>
</dbReference>
<evidence type="ECO:0000256" key="8">
    <source>
        <dbReference type="ARBA" id="ARBA00023299"/>
    </source>
</evidence>
<dbReference type="SUPFAM" id="SSF55021">
    <property type="entry name" value="ACT-like"/>
    <property type="match status" value="1"/>
</dbReference>
<dbReference type="InterPro" id="IPR006140">
    <property type="entry name" value="D-isomer_DH_NAD-bd"/>
</dbReference>
<gene>
    <name evidence="13" type="primary">serA</name>
    <name evidence="13" type="ORF">NITGR_360082</name>
</gene>
<dbReference type="Gene3D" id="3.30.1330.90">
    <property type="entry name" value="D-3-phosphoglycerate dehydrogenase, domain 3"/>
    <property type="match status" value="1"/>
</dbReference>
<dbReference type="EMBL" id="CAQJ01000040">
    <property type="protein sequence ID" value="CCQ90744.1"/>
    <property type="molecule type" value="Genomic_DNA"/>
</dbReference>
<sequence length="526" mass="57018">MKILVSDNLSSLGVDILKKEDGFEVDVNTGLSKEELIKIIPNYDGLVVRSATKVTADVIEAASNLRVIGRAGVGVDNIDLDAAGKKGIIVMNAPDGNMITTAEHAMALMMSMSRNIPQAANSLKQEKKWSPKTFMGVELYGKTLGIVGMGRIGSVVAERAKGFAMKVIAYDPFVNKEHAEKIGVELVELKELLQRADFLSLHTPKIDGKYLLGKEEFNIVKPGLRIINCARGGLIDEAALVQAIKDGKVAQAALDVYSQEPLPADSPLLEVNEIICTPHLGASTEEAQDKVAIAICDQIIDYLKYGSIRNAVNMPSIDEETLRKIKPFLELGEDLGKIASQLAAGPVTQVKVQYNGEVAETDVKPITISVLKGLLERAIDGINMVNAPFLAKERNIEVQEMKTNEIKDYTSTIQVHVTTKEGTREITGSIFGKGDPRIVKIDDYYFEAVISKHMLILSNKDVPGVIGNLGNALGKHNINIAGFHLGRIGENGNAVSVINIDSPPTSEALRELRETSNVLEVYSVVI</sequence>
<dbReference type="SUPFAM" id="SSF52283">
    <property type="entry name" value="Formate/glycerate dehydrogenase catalytic domain-like"/>
    <property type="match status" value="1"/>
</dbReference>
<dbReference type="EC" id="1.1.1.95" evidence="11"/>
<comment type="function">
    <text evidence="1">Catalyzes the reversible oxidation of 3-phospho-D-glycerate to 3-phosphonooxypyruvate, the first step of the phosphorylated L-serine biosynthesis pathway. Also catalyzes the reversible oxidation of 2-hydroxyglutarate to 2-oxoglutarate.</text>
</comment>
<dbReference type="FunFam" id="3.40.50.720:FF:000021">
    <property type="entry name" value="D-3-phosphoglycerate dehydrogenase"/>
    <property type="match status" value="1"/>
</dbReference>
<evidence type="ECO:0000256" key="11">
    <source>
        <dbReference type="RuleBase" id="RU363003"/>
    </source>
</evidence>
<dbReference type="SUPFAM" id="SSF143548">
    <property type="entry name" value="Serine metabolism enzymes domain"/>
    <property type="match status" value="1"/>
</dbReference>
<evidence type="ECO:0000256" key="4">
    <source>
        <dbReference type="ARBA" id="ARBA00021582"/>
    </source>
</evidence>
<dbReference type="FunCoup" id="M1YYH7">
    <property type="interactions" value="422"/>
</dbReference>
<dbReference type="Pfam" id="PF19304">
    <property type="entry name" value="PGDH_inter"/>
    <property type="match status" value="1"/>
</dbReference>
<dbReference type="CDD" id="cd04902">
    <property type="entry name" value="ACT_3PGDH-xct"/>
    <property type="match status" value="1"/>
</dbReference>
<dbReference type="InParanoid" id="M1YYH7"/>
<organism evidence="13 14">
    <name type="scientific">Nitrospina gracilis (strain 3/211)</name>
    <dbReference type="NCBI Taxonomy" id="1266370"/>
    <lineage>
        <taxon>Bacteria</taxon>
        <taxon>Pseudomonadati</taxon>
        <taxon>Nitrospinota/Tectimicrobiota group</taxon>
        <taxon>Nitrospinota</taxon>
        <taxon>Nitrospinia</taxon>
        <taxon>Nitrospinales</taxon>
        <taxon>Nitrospinaceae</taxon>
        <taxon>Nitrospina</taxon>
    </lineage>
</organism>
<comment type="caution">
    <text evidence="13">The sequence shown here is derived from an EMBL/GenBank/DDBJ whole genome shotgun (WGS) entry which is preliminary data.</text>
</comment>
<evidence type="ECO:0000313" key="13">
    <source>
        <dbReference type="EMBL" id="CCQ90744.1"/>
    </source>
</evidence>
<dbReference type="InterPro" id="IPR045626">
    <property type="entry name" value="PGDH_ASB_dom"/>
</dbReference>
<comment type="pathway">
    <text evidence="2 11">Amino-acid biosynthesis; L-serine biosynthesis; L-serine from 3-phospho-D-glycerate: step 1/3.</text>
</comment>
<dbReference type="STRING" id="1266370.NITGR_360082"/>
<comment type="catalytic activity">
    <reaction evidence="10 11">
        <text>(2R)-3-phosphoglycerate + NAD(+) = 3-phosphooxypyruvate + NADH + H(+)</text>
        <dbReference type="Rhea" id="RHEA:12641"/>
        <dbReference type="ChEBI" id="CHEBI:15378"/>
        <dbReference type="ChEBI" id="CHEBI:18110"/>
        <dbReference type="ChEBI" id="CHEBI:57540"/>
        <dbReference type="ChEBI" id="CHEBI:57945"/>
        <dbReference type="ChEBI" id="CHEBI:58272"/>
        <dbReference type="EC" id="1.1.1.95"/>
    </reaction>
</comment>
<dbReference type="InterPro" id="IPR006236">
    <property type="entry name" value="PGDH"/>
</dbReference>
<accession>M1YYH7</accession>
<evidence type="ECO:0000256" key="3">
    <source>
        <dbReference type="ARBA" id="ARBA00005854"/>
    </source>
</evidence>
<keyword evidence="6 11" id="KW-0560">Oxidoreductase</keyword>
<proteinExistence type="inferred from homology"/>
<dbReference type="RefSeq" id="WP_005008637.1">
    <property type="nucleotide sequence ID" value="NZ_HG422173.1"/>
</dbReference>
<evidence type="ECO:0000256" key="10">
    <source>
        <dbReference type="ARBA" id="ARBA00048731"/>
    </source>
</evidence>
<evidence type="ECO:0000256" key="7">
    <source>
        <dbReference type="ARBA" id="ARBA00023027"/>
    </source>
</evidence>
<dbReference type="Gene3D" id="3.30.70.260">
    <property type="match status" value="1"/>
</dbReference>
<dbReference type="InterPro" id="IPR029753">
    <property type="entry name" value="D-isomer_DH_CS"/>
</dbReference>
<dbReference type="Gene3D" id="3.40.50.720">
    <property type="entry name" value="NAD(P)-binding Rossmann-like Domain"/>
    <property type="match status" value="2"/>
</dbReference>
<dbReference type="FunFam" id="3.30.70.260:FF:000008">
    <property type="entry name" value="D-3-phosphoglycerate dehydrogenase, chloroplastic"/>
    <property type="match status" value="1"/>
</dbReference>
<dbReference type="Proteomes" id="UP000011704">
    <property type="component" value="Unassembled WGS sequence"/>
</dbReference>
<dbReference type="Pfam" id="PF02826">
    <property type="entry name" value="2-Hacid_dh_C"/>
    <property type="match status" value="1"/>
</dbReference>
<evidence type="ECO:0000259" key="12">
    <source>
        <dbReference type="PROSITE" id="PS51671"/>
    </source>
</evidence>
<evidence type="ECO:0000256" key="1">
    <source>
        <dbReference type="ARBA" id="ARBA00003800"/>
    </source>
</evidence>
<keyword evidence="8 11" id="KW-0718">Serine biosynthesis</keyword>
<evidence type="ECO:0000256" key="2">
    <source>
        <dbReference type="ARBA" id="ARBA00005216"/>
    </source>
</evidence>
<dbReference type="InterPro" id="IPR050857">
    <property type="entry name" value="D-2-hydroxyacid_DH"/>
</dbReference>
<dbReference type="InterPro" id="IPR029009">
    <property type="entry name" value="ASB_dom_sf"/>
</dbReference>
<dbReference type="InterPro" id="IPR036291">
    <property type="entry name" value="NAD(P)-bd_dom_sf"/>
</dbReference>
<dbReference type="Pfam" id="PF00389">
    <property type="entry name" value="2-Hacid_dh"/>
    <property type="match status" value="1"/>
</dbReference>
<evidence type="ECO:0000313" key="14">
    <source>
        <dbReference type="Proteomes" id="UP000011704"/>
    </source>
</evidence>
<dbReference type="HOGENOM" id="CLU_019796_8_1_0"/>
<dbReference type="PROSITE" id="PS00065">
    <property type="entry name" value="D_2_HYDROXYACID_DH_1"/>
    <property type="match status" value="1"/>
</dbReference>
<dbReference type="PROSITE" id="PS00671">
    <property type="entry name" value="D_2_HYDROXYACID_DH_3"/>
    <property type="match status" value="1"/>
</dbReference>
<dbReference type="PANTHER" id="PTHR42789:SF1">
    <property type="entry name" value="D-ISOMER SPECIFIC 2-HYDROXYACID DEHYDROGENASE FAMILY PROTEIN (AFU_ORTHOLOGUE AFUA_6G10090)"/>
    <property type="match status" value="1"/>
</dbReference>
<feature type="domain" description="ACT" evidence="12">
    <location>
        <begin position="454"/>
        <end position="526"/>
    </location>
</feature>
<dbReference type="GO" id="GO:0006564">
    <property type="term" value="P:L-serine biosynthetic process"/>
    <property type="evidence" value="ECO:0007669"/>
    <property type="project" value="UniProtKB-UniRule"/>
</dbReference>
<dbReference type="SUPFAM" id="SSF51735">
    <property type="entry name" value="NAD(P)-binding Rossmann-fold domains"/>
    <property type="match status" value="1"/>
</dbReference>
<dbReference type="InterPro" id="IPR045865">
    <property type="entry name" value="ACT-like_dom_sf"/>
</dbReference>
<dbReference type="UniPathway" id="UPA00135">
    <property type="reaction ID" value="UER00196"/>
</dbReference>
<dbReference type="InterPro" id="IPR029752">
    <property type="entry name" value="D-isomer_DH_CS1"/>
</dbReference>
<keyword evidence="14" id="KW-1185">Reference proteome</keyword>
<name>M1YYH7_NITG3</name>
<evidence type="ECO:0000256" key="5">
    <source>
        <dbReference type="ARBA" id="ARBA00022605"/>
    </source>
</evidence>
<dbReference type="NCBIfam" id="TIGR01327">
    <property type="entry name" value="PGDH"/>
    <property type="match status" value="1"/>
</dbReference>
<comment type="similarity">
    <text evidence="3 11">Belongs to the D-isomer specific 2-hydroxyacid dehydrogenase family.</text>
</comment>